<comment type="caution">
    <text evidence="2">The sequence shown here is derived from an EMBL/GenBank/DDBJ whole genome shotgun (WGS) entry which is preliminary data.</text>
</comment>
<keyword evidence="3" id="KW-1185">Reference proteome</keyword>
<organism evidence="2 3">
    <name type="scientific">Caldimonas mangrovi</name>
    <dbReference type="NCBI Taxonomy" id="2944811"/>
    <lineage>
        <taxon>Bacteria</taxon>
        <taxon>Pseudomonadati</taxon>
        <taxon>Pseudomonadota</taxon>
        <taxon>Betaproteobacteria</taxon>
        <taxon>Burkholderiales</taxon>
        <taxon>Sphaerotilaceae</taxon>
        <taxon>Caldimonas</taxon>
    </lineage>
</organism>
<keyword evidence="1" id="KW-0732">Signal</keyword>
<sequence length="196" mass="21018">MQVVRLARLGMAAAVVTLLAACAHPINLEPSMLPERTESQLVKKKVGYVITDADRAKEVTTPGGGGDKVSYFPYRDMEKAVRSALRAVYEEVSSVKAGSDATALREAGISYVFTPEIITNSSSPSPFTWPPTKFSAEVSCTVTDAAGTVVARVRATGNGAAEFEEFKSDFSLSARRAVADVAEKLVAEIRKSEQLR</sequence>
<dbReference type="EMBL" id="JAMKFE010000003">
    <property type="protein sequence ID" value="MCM5679040.1"/>
    <property type="molecule type" value="Genomic_DNA"/>
</dbReference>
<reference evidence="2" key="1">
    <citation type="submission" date="2022-05" db="EMBL/GenBank/DDBJ databases">
        <title>Schlegelella sp. nov., isolated from mangrove soil.</title>
        <authorList>
            <person name="Liu Y."/>
            <person name="Ge X."/>
            <person name="Liu W."/>
        </authorList>
    </citation>
    <scope>NUCLEOTIDE SEQUENCE</scope>
    <source>
        <strain evidence="2">S2-27</strain>
    </source>
</reference>
<protein>
    <recommendedName>
        <fullName evidence="4">Lipoprotein</fullName>
    </recommendedName>
</protein>
<evidence type="ECO:0008006" key="4">
    <source>
        <dbReference type="Google" id="ProtNLM"/>
    </source>
</evidence>
<feature type="signal peptide" evidence="1">
    <location>
        <begin position="1"/>
        <end position="23"/>
    </location>
</feature>
<name>A0ABT0YJY0_9BURK</name>
<feature type="chain" id="PRO_5045798667" description="Lipoprotein" evidence="1">
    <location>
        <begin position="24"/>
        <end position="196"/>
    </location>
</feature>
<evidence type="ECO:0000256" key="1">
    <source>
        <dbReference type="SAM" id="SignalP"/>
    </source>
</evidence>
<proteinExistence type="predicted"/>
<accession>A0ABT0YJY0</accession>
<gene>
    <name evidence="2" type="ORF">M8A51_05780</name>
</gene>
<dbReference type="RefSeq" id="WP_251777228.1">
    <property type="nucleotide sequence ID" value="NZ_JAMKFE010000003.1"/>
</dbReference>
<evidence type="ECO:0000313" key="2">
    <source>
        <dbReference type="EMBL" id="MCM5679040.1"/>
    </source>
</evidence>
<evidence type="ECO:0000313" key="3">
    <source>
        <dbReference type="Proteomes" id="UP001165541"/>
    </source>
</evidence>
<dbReference type="Proteomes" id="UP001165541">
    <property type="component" value="Unassembled WGS sequence"/>
</dbReference>
<dbReference type="PROSITE" id="PS51257">
    <property type="entry name" value="PROKAR_LIPOPROTEIN"/>
    <property type="match status" value="1"/>
</dbReference>